<dbReference type="GO" id="GO:0044550">
    <property type="term" value="P:secondary metabolite biosynthetic process"/>
    <property type="evidence" value="ECO:0007669"/>
    <property type="project" value="TreeGrafter"/>
</dbReference>
<dbReference type="AlphaFoldDB" id="D5SIQ6"/>
<keyword evidence="4" id="KW-1185">Reference proteome</keyword>
<sequence length="867" mass="90137">MENPVETCEPTSIVGDLMLLPGVGESFGSVGRPLRGAHVGPVASGVPPVSAPVPPVLIAGALVALADFSGNRTLRVGARYGGSELPEMGGAPVELSVELREEETLRTLTARVANRMRPGPEPAPRAPGGTERLPCAVSVYRGEAGASAAPEAGELHLVFGLTGGSGELTVRYAEQMYERSTAGQLADHVLDVLDALLAEPDRPVVEVTRPSWEDAIGQLPGQASDPGPGDLLMPGDLVRSWAVATPDAVALLGADGSALSYRELSALADSLAARLERAGRGGPVAVLASDSEGAALAMVACQFADRCFVMLDPDAPHSRNTALVAAAGCEVLLHDGSSRAYAAALGAATGLYMVARTEAEGTEPAAIRGSRTAGTDGHTAPPAPRAADSSAAYIAFTSGTTGAPKGVVQSRRSFAQFIAWQRDQLGLGPGSRVAMWSAPVFDACYMEVFGALCYGATLCVPPPGERRDPRAVAAWMAASDVTFFQGIPSFIEYLVAALEARGSVLPAVANVIVAGEVFPPALVSRMRAVFPSARLHNMFGPTECVLATRYEIPVGHPANRRVPVGHPITGRRILLMDPRGRPVPRGAVGEIGIVGRFLADGYVGDPALTAERFRPTQGGDDGDSTGGRGADGSENVYHTGDFGRVGPDGTLRYLGRRDAQIKVRGVRVNLDEIEAILSAQPGVSRCKVVDVRVAAGHVQLVALVQPDRRHGPDPVPTAAGHALAAPAQAAAWRTGITRVLGAKAAPTRFIVVREFPTTATGKPDLGRMRRIDDELRTPDPAAGAVTRGGLRERIRSAAATAVGRPVQDDENLAALADNPLLLAVRLKKALMAQCPGVFDAVDVRLHPTVAALEEAVTSLGAPLPADV</sequence>
<feature type="region of interest" description="Disordered" evidence="1">
    <location>
        <begin position="363"/>
        <end position="385"/>
    </location>
</feature>
<dbReference type="Gene3D" id="3.30.300.30">
    <property type="match status" value="1"/>
</dbReference>
<feature type="region of interest" description="Disordered" evidence="1">
    <location>
        <begin position="611"/>
        <end position="641"/>
    </location>
</feature>
<protein>
    <submittedName>
        <fullName evidence="3">Amino acid adenylation domain protein</fullName>
    </submittedName>
</protein>
<dbReference type="GO" id="GO:0005737">
    <property type="term" value="C:cytoplasm"/>
    <property type="evidence" value="ECO:0007669"/>
    <property type="project" value="TreeGrafter"/>
</dbReference>
<dbReference type="Gene3D" id="3.30.559.30">
    <property type="entry name" value="Nonribosomal peptide synthetase, condensation domain"/>
    <property type="match status" value="1"/>
</dbReference>
<feature type="domain" description="AMP-dependent synthetase/ligase" evidence="2">
    <location>
        <begin position="240"/>
        <end position="602"/>
    </location>
</feature>
<dbReference type="NCBIfam" id="TIGR01733">
    <property type="entry name" value="AA-adenyl-dom"/>
    <property type="match status" value="1"/>
</dbReference>
<dbReference type="InterPro" id="IPR000873">
    <property type="entry name" value="AMP-dep_synth/lig_dom"/>
</dbReference>
<dbReference type="OrthoDB" id="2472181at2"/>
<reference evidence="3 4" key="1">
    <citation type="journal article" date="2010" name="Genome Biol. Evol.">
        <title>The sequence of a 1.8-mb bacterial linear plasmid reveals a rich evolutionary reservoir of secondary metabolic pathways.</title>
        <authorList>
            <person name="Medema M.H."/>
            <person name="Trefzer A."/>
            <person name="Kovalchuk A."/>
            <person name="van den Berg M."/>
            <person name="Mueller U."/>
            <person name="Heijne W."/>
            <person name="Wu L."/>
            <person name="Alam M.T."/>
            <person name="Ronning C.M."/>
            <person name="Nierman W.C."/>
            <person name="Bovenberg R.A.L."/>
            <person name="Breitling R."/>
            <person name="Takano E."/>
        </authorList>
    </citation>
    <scope>NUCLEOTIDE SEQUENCE [LARGE SCALE GENOMIC DNA]</scope>
    <source>
        <strain evidence="4">ATCC 27064 / DSM 738 / JCM 4710 / NBRC 13307 / NCIMB 12785 / NRRL 3585 / VKM Ac-602</strain>
        <plasmid evidence="3">pSCL4</plasmid>
    </source>
</reference>
<dbReference type="InterPro" id="IPR020845">
    <property type="entry name" value="AMP-binding_CS"/>
</dbReference>
<dbReference type="InterPro" id="IPR010071">
    <property type="entry name" value="AA_adenyl_dom"/>
</dbReference>
<evidence type="ECO:0000313" key="4">
    <source>
        <dbReference type="Proteomes" id="UP000002357"/>
    </source>
</evidence>
<dbReference type="InterPro" id="IPR045851">
    <property type="entry name" value="AMP-bd_C_sf"/>
</dbReference>
<evidence type="ECO:0000259" key="2">
    <source>
        <dbReference type="Pfam" id="PF00501"/>
    </source>
</evidence>
<evidence type="ECO:0000313" key="3">
    <source>
        <dbReference type="EMBL" id="EFG03799.2"/>
    </source>
</evidence>
<proteinExistence type="predicted"/>
<dbReference type="EMBL" id="CM000914">
    <property type="protein sequence ID" value="EFG03799.2"/>
    <property type="molecule type" value="Genomic_DNA"/>
</dbReference>
<dbReference type="Gene3D" id="3.40.50.12780">
    <property type="entry name" value="N-terminal domain of ligase-like"/>
    <property type="match status" value="1"/>
</dbReference>
<dbReference type="PROSITE" id="PS00455">
    <property type="entry name" value="AMP_BINDING"/>
    <property type="match status" value="1"/>
</dbReference>
<dbReference type="PANTHER" id="PTHR45527:SF1">
    <property type="entry name" value="FATTY ACID SYNTHASE"/>
    <property type="match status" value="1"/>
</dbReference>
<name>D5SIQ6_STRCL</name>
<dbReference type="SUPFAM" id="SSF56801">
    <property type="entry name" value="Acetyl-CoA synthetase-like"/>
    <property type="match status" value="1"/>
</dbReference>
<dbReference type="Proteomes" id="UP000002357">
    <property type="component" value="Plasmid pSCL4"/>
</dbReference>
<geneLocation type="plasmid" evidence="3 4">
    <name>pSCL4</name>
</geneLocation>
<gene>
    <name evidence="3" type="ORF">SCLAV_p0308</name>
</gene>
<accession>D5SIQ6</accession>
<dbReference type="GO" id="GO:0043041">
    <property type="term" value="P:amino acid activation for nonribosomal peptide biosynthetic process"/>
    <property type="evidence" value="ECO:0007669"/>
    <property type="project" value="TreeGrafter"/>
</dbReference>
<dbReference type="PANTHER" id="PTHR45527">
    <property type="entry name" value="NONRIBOSOMAL PEPTIDE SYNTHETASE"/>
    <property type="match status" value="1"/>
</dbReference>
<dbReference type="Pfam" id="PF00501">
    <property type="entry name" value="AMP-binding"/>
    <property type="match status" value="1"/>
</dbReference>
<dbReference type="CDD" id="cd05930">
    <property type="entry name" value="A_NRPS"/>
    <property type="match status" value="1"/>
</dbReference>
<dbReference type="SUPFAM" id="SSF52777">
    <property type="entry name" value="CoA-dependent acyltransferases"/>
    <property type="match status" value="1"/>
</dbReference>
<dbReference type="GO" id="GO:0031177">
    <property type="term" value="F:phosphopantetheine binding"/>
    <property type="evidence" value="ECO:0007669"/>
    <property type="project" value="TreeGrafter"/>
</dbReference>
<evidence type="ECO:0000256" key="1">
    <source>
        <dbReference type="SAM" id="MobiDB-lite"/>
    </source>
</evidence>
<dbReference type="InterPro" id="IPR042099">
    <property type="entry name" value="ANL_N_sf"/>
</dbReference>
<dbReference type="eggNOG" id="COG1020">
    <property type="taxonomic scope" value="Bacteria"/>
</dbReference>
<keyword evidence="3" id="KW-0614">Plasmid</keyword>
<organism evidence="3 4">
    <name type="scientific">Streptomyces clavuligerus</name>
    <dbReference type="NCBI Taxonomy" id="1901"/>
    <lineage>
        <taxon>Bacteria</taxon>
        <taxon>Bacillati</taxon>
        <taxon>Actinomycetota</taxon>
        <taxon>Actinomycetes</taxon>
        <taxon>Kitasatosporales</taxon>
        <taxon>Streptomycetaceae</taxon>
        <taxon>Streptomyces</taxon>
    </lineage>
</organism>